<organism evidence="2 3">
    <name type="scientific">Herrania umbratica</name>
    <dbReference type="NCBI Taxonomy" id="108875"/>
    <lineage>
        <taxon>Eukaryota</taxon>
        <taxon>Viridiplantae</taxon>
        <taxon>Streptophyta</taxon>
        <taxon>Embryophyta</taxon>
        <taxon>Tracheophyta</taxon>
        <taxon>Spermatophyta</taxon>
        <taxon>Magnoliopsida</taxon>
        <taxon>eudicotyledons</taxon>
        <taxon>Gunneridae</taxon>
        <taxon>Pentapetalae</taxon>
        <taxon>rosids</taxon>
        <taxon>malvids</taxon>
        <taxon>Malvales</taxon>
        <taxon>Malvaceae</taxon>
        <taxon>Byttnerioideae</taxon>
        <taxon>Herrania</taxon>
    </lineage>
</organism>
<dbReference type="Proteomes" id="UP000504621">
    <property type="component" value="Unplaced"/>
</dbReference>
<reference evidence="3" key="1">
    <citation type="submission" date="2025-08" db="UniProtKB">
        <authorList>
            <consortium name="RefSeq"/>
        </authorList>
    </citation>
    <scope>IDENTIFICATION</scope>
    <source>
        <tissue evidence="3">Leaf</tissue>
    </source>
</reference>
<dbReference type="AlphaFoldDB" id="A0A6J1B5M7"/>
<feature type="transmembrane region" description="Helical" evidence="1">
    <location>
        <begin position="47"/>
        <end position="67"/>
    </location>
</feature>
<dbReference type="GeneID" id="110424274"/>
<evidence type="ECO:0000256" key="1">
    <source>
        <dbReference type="SAM" id="Phobius"/>
    </source>
</evidence>
<evidence type="ECO:0000313" key="2">
    <source>
        <dbReference type="Proteomes" id="UP000504621"/>
    </source>
</evidence>
<dbReference type="RefSeq" id="XP_021294496.1">
    <property type="nucleotide sequence ID" value="XM_021438821.1"/>
</dbReference>
<keyword evidence="2" id="KW-1185">Reference proteome</keyword>
<proteinExistence type="predicted"/>
<accession>A0A6J1B5M7</accession>
<name>A0A6J1B5M7_9ROSI</name>
<keyword evidence="1" id="KW-0472">Membrane</keyword>
<evidence type="ECO:0000313" key="3">
    <source>
        <dbReference type="RefSeq" id="XP_021294496.1"/>
    </source>
</evidence>
<protein>
    <submittedName>
        <fullName evidence="3">Uncharacterized protein LOC110424274</fullName>
    </submittedName>
</protein>
<keyword evidence="1" id="KW-0812">Transmembrane</keyword>
<keyword evidence="1" id="KW-1133">Transmembrane helix</keyword>
<gene>
    <name evidence="3" type="primary">LOC110424274</name>
</gene>
<sequence length="153" mass="17007">MLRKSRFSSMAVLERLARTARSWRRIPYLKTLIPSRAPLREVDRSEYFLVGAIGAGAGFVGALVLVAPSANEEMVAQYAKKLSESELNELREVARVTSLPSISGTDIFDVPYMYGRDILSMCQQAKRARLIREQAANNGGVQKECHESKKAST</sequence>